<dbReference type="STRING" id="1423818.FC88_GL001473"/>
<accession>A0A5B7T0P0</accession>
<dbReference type="RefSeq" id="WP_057815372.1">
    <property type="nucleotide sequence ID" value="NZ_CP040736.1"/>
</dbReference>
<dbReference type="Proteomes" id="UP000310673">
    <property type="component" value="Chromosome"/>
</dbReference>
<evidence type="ECO:0008006" key="4">
    <source>
        <dbReference type="Google" id="ProtNLM"/>
    </source>
</evidence>
<evidence type="ECO:0000313" key="3">
    <source>
        <dbReference type="Proteomes" id="UP000310673"/>
    </source>
</evidence>
<feature type="transmembrane region" description="Helical" evidence="1">
    <location>
        <begin position="9"/>
        <end position="33"/>
    </location>
</feature>
<name>A0A5B7T0P0_9LACO</name>
<proteinExistence type="predicted"/>
<evidence type="ECO:0000256" key="1">
    <source>
        <dbReference type="SAM" id="Phobius"/>
    </source>
</evidence>
<keyword evidence="1" id="KW-0812">Transmembrane</keyword>
<gene>
    <name evidence="2" type="ORF">FG051_01225</name>
</gene>
<dbReference type="AlphaFoldDB" id="A0A5B7T0P0"/>
<dbReference type="EMBL" id="CP040736">
    <property type="protein sequence ID" value="QCX23805.1"/>
    <property type="molecule type" value="Genomic_DNA"/>
</dbReference>
<dbReference type="KEGG" id="lft:FG051_01225"/>
<keyword evidence="1" id="KW-0472">Membrane</keyword>
<reference evidence="2 3" key="1">
    <citation type="submission" date="2019-05" db="EMBL/GenBank/DDBJ databases">
        <title>Genome Sequence of Lactobacillus futsaii Y97, a Potential Probiotic Strain Isolated from the Futsai of Taiwan.</title>
        <authorList>
            <person name="Du X."/>
        </authorList>
    </citation>
    <scope>NUCLEOTIDE SEQUENCE [LARGE SCALE GENOMIC DNA]</scope>
    <source>
        <strain evidence="2 3">Y97</strain>
    </source>
</reference>
<protein>
    <recommendedName>
        <fullName evidence="4">Legume lectin domain-containing protein</fullName>
    </recommendedName>
</protein>
<sequence length="1146" mass="126968">MKKNKVKLLIIYTMTVALVIVGFLMNSMTILAVPSTKDVLQNAPAGMKVKNYMDKVDTYSGGGTNQAKITYAGDGNSYPSDTVHILSAQGDTMQLGSIWGSVTGSGTTLNGNYFDLYKPQKVSAWVYMGDAANPTIDGLAFVIQNDPNGYDAISRYDGTPKGGETLGVWGATATPEILKSPISPEKNAIQNSVAIELDSTMNKDYSWENDDSFDSKNNGEEFKFNHIAWGYPGQSGTYKVYESGFSLGIVNFKKYYYEMNHNIFRNSNNMLMSGYDGVEATVDNAWRHLVITYTPIKNSDDTITSGTIDYLFNDQFPDGTKKKYTDWNSGSGTIDLSALNAKATSGKAMWGFTAATGSPGSAKKDIEMVFENMPMVANVTPTVTMTDISTDRVIEDYEKNKNKVKSTVYNGAKINFDYQLHYDSGMADTGEITTSIGLPQNVDFKPSSGTKVGMITYTDKDGTKKTEELNFDQITEGSNLNGDKINVINLTLDAISSTNPDVEISIDGKAVASDSSALSSTTVNGEHTSYRSDEYSDDVMTPMFLISNESLKITNSNDLNQTVLSNEKIDLTGTVKYEKGSVFNGQELNAKAIIDGGKAIDTWTESTTDGASLASFNRSIDANSLELGDHTIEVQLFDSNNVVSNTLTYNVHIDDYKKLVLTPRSDAEFNVYKESSFTPEVRVVYDNGQQFYDSTITMHWILDGEEKIDKITGTAHAVEQLYFNDTYKGSDLGVGEHELIAYVSDNKRESNRITFKINVGERELTAKANPDVENITVTSDEQKPPFDLDGTYEFSDGSTEDEKLTGTYTVKNEDYEAQDPVSFTTVADGKFNFTLQTVYQNGATNSVSTIDKRMADPKSPGIREGHNEITVELHNSAYQSNTVKFSIDIPKLTPIISADDEYKVRSRNYIQVPIKFEYSNDHDYVTTVSRLNDFYKAHDADETSYAHVKTPTSDQNYSGTPVEYTSFFVGTNAGITGDGKHTIDSVAYDYYGRKSNTESFVVNVKSKEMSLNVTDYGFQPLRYGEVTTMETGLLNRAGKWDITVDSYKTTWNLYAKQDGLFYKENDDAAKSKMEAYLIYEQNKHQYSLYQENVLIASESESGLVEKTKDITENWDDDEGIFLSVNNYGEAGTYTGTIDWTLTDSVI</sequence>
<organism evidence="2 3">
    <name type="scientific">Companilactobacillus futsaii</name>
    <dbReference type="NCBI Taxonomy" id="938155"/>
    <lineage>
        <taxon>Bacteria</taxon>
        <taxon>Bacillati</taxon>
        <taxon>Bacillota</taxon>
        <taxon>Bacilli</taxon>
        <taxon>Lactobacillales</taxon>
        <taxon>Lactobacillaceae</taxon>
        <taxon>Companilactobacillus</taxon>
    </lineage>
</organism>
<keyword evidence="1" id="KW-1133">Transmembrane helix</keyword>
<evidence type="ECO:0000313" key="2">
    <source>
        <dbReference type="EMBL" id="QCX23805.1"/>
    </source>
</evidence>